<evidence type="ECO:0000259" key="1">
    <source>
        <dbReference type="Pfam" id="PF20796"/>
    </source>
</evidence>
<dbReference type="EMBL" id="JBHTLQ010000017">
    <property type="protein sequence ID" value="MFD1190812.1"/>
    <property type="molecule type" value="Genomic_DNA"/>
</dbReference>
<accession>A0ABW3T476</accession>
<evidence type="ECO:0000313" key="3">
    <source>
        <dbReference type="Proteomes" id="UP001597216"/>
    </source>
</evidence>
<feature type="domain" description="PD-(D/E)XK nuclease-like" evidence="1">
    <location>
        <begin position="27"/>
        <end position="313"/>
    </location>
</feature>
<comment type="caution">
    <text evidence="2">The sequence shown here is derived from an EMBL/GenBank/DDBJ whole genome shotgun (WGS) entry which is preliminary data.</text>
</comment>
<dbReference type="Proteomes" id="UP001597216">
    <property type="component" value="Unassembled WGS sequence"/>
</dbReference>
<evidence type="ECO:0000313" key="2">
    <source>
        <dbReference type="EMBL" id="MFD1190812.1"/>
    </source>
</evidence>
<name>A0ABW3T476_9CAUL</name>
<proteinExistence type="predicted"/>
<keyword evidence="3" id="KW-1185">Reference proteome</keyword>
<protein>
    <recommendedName>
        <fullName evidence="1">PD-(D/E)XK nuclease-like domain-containing protein</fullName>
    </recommendedName>
</protein>
<reference evidence="3" key="1">
    <citation type="journal article" date="2019" name="Int. J. Syst. Evol. Microbiol.">
        <title>The Global Catalogue of Microorganisms (GCM) 10K type strain sequencing project: providing services to taxonomists for standard genome sequencing and annotation.</title>
        <authorList>
            <consortium name="The Broad Institute Genomics Platform"/>
            <consortium name="The Broad Institute Genome Sequencing Center for Infectious Disease"/>
            <person name="Wu L."/>
            <person name="Ma J."/>
        </authorList>
    </citation>
    <scope>NUCLEOTIDE SEQUENCE [LARGE SCALE GENOMIC DNA]</scope>
    <source>
        <strain evidence="3">CCUG 55074</strain>
    </source>
</reference>
<gene>
    <name evidence="2" type="ORF">ACFQ27_09490</name>
</gene>
<sequence length="321" mass="36266">MFDLTYTDRLPLVPEAILRQHKVHEPHDTRFRAAARLLQALWRDRRDIPMGFYVNGKGRKTALGSRLSAFAAAAGANFLSPELQRLTRRELAYREPGAMIDEHRVWSNMLSSMPLTFNLFGGLKLNRDLAHAVCRTLWPELVQDICHIQFEHSPGRGDRTFTDDGTAFDVLLSCRDAQGAKTFVAIEVKYSEAMVEPAARGRPRYEELSETCGLYHDPADPTLRTSPYQQLWREHMLAEQLISSGLYDRGVFVCLAPRLNHQVQQACVGYAQKLFERDGACGFDALALEEMIGTIREAGAEDFAAALHERYSDFTPVHALI</sequence>
<dbReference type="InterPro" id="IPR048822">
    <property type="entry name" value="PDDEXK_13"/>
</dbReference>
<dbReference type="RefSeq" id="WP_377353420.1">
    <property type="nucleotide sequence ID" value="NZ_JBHTLQ010000017.1"/>
</dbReference>
<dbReference type="Pfam" id="PF20796">
    <property type="entry name" value="PDDEXK_13"/>
    <property type="match status" value="1"/>
</dbReference>
<organism evidence="2 3">
    <name type="scientific">Phenylobacterium conjunctum</name>
    <dbReference type="NCBI Taxonomy" id="1298959"/>
    <lineage>
        <taxon>Bacteria</taxon>
        <taxon>Pseudomonadati</taxon>
        <taxon>Pseudomonadota</taxon>
        <taxon>Alphaproteobacteria</taxon>
        <taxon>Caulobacterales</taxon>
        <taxon>Caulobacteraceae</taxon>
        <taxon>Phenylobacterium</taxon>
    </lineage>
</organism>